<feature type="compositionally biased region" description="Basic and acidic residues" evidence="4">
    <location>
        <begin position="12"/>
        <end position="25"/>
    </location>
</feature>
<dbReference type="RefSeq" id="XP_002178535.1">
    <property type="nucleotide sequence ID" value="XM_002178499.1"/>
</dbReference>
<dbReference type="InterPro" id="IPR012677">
    <property type="entry name" value="Nucleotide-bd_a/b_plait_sf"/>
</dbReference>
<name>B7FU45_PHATC</name>
<dbReference type="PANTHER" id="PTHR23236:SF119">
    <property type="entry name" value="NUCLEAR RNA-BINDING PROTEIN SART-3"/>
    <property type="match status" value="1"/>
</dbReference>
<dbReference type="STRING" id="556484.B7FU45"/>
<sequence length="269" mass="30437">MTSSQDDNPNNDAKDLLEEPDDEKKGKRRRKRKRKKESSEIAPDDEAEVPVDNDNDPKTIQLDRTVFVEGIPYTCTPQEVKKFFTENGVEDIVECRLPVWQDTGRLRGYGHVVFDTKESQQTALQLNGKYLQNRYLTIQAANAPKTSQAQVPSLNSDDSKPSKTVMLNNLSYDASESDIQRVMEAYGAIATGGVRVVRHSQSQRSKGFAYVEFESIDSAQKAVQNATQIIVLARPCRVEYDHGRIKGSFRDSNGKLWQKEFSNKKTRSN</sequence>
<dbReference type="InterPro" id="IPR035979">
    <property type="entry name" value="RBD_domain_sf"/>
</dbReference>
<dbReference type="KEGG" id="pti:PHATRDRAFT_44442"/>
<protein>
    <recommendedName>
        <fullName evidence="5">RRM domain-containing protein</fullName>
    </recommendedName>
</protein>
<evidence type="ECO:0000256" key="2">
    <source>
        <dbReference type="ARBA" id="ARBA00022884"/>
    </source>
</evidence>
<feature type="compositionally biased region" description="Acidic residues" evidence="4">
    <location>
        <begin position="42"/>
        <end position="54"/>
    </location>
</feature>
<gene>
    <name evidence="6" type="ORF">PHATRDRAFT_44442</name>
</gene>
<reference evidence="7" key="2">
    <citation type="submission" date="2008-08" db="EMBL/GenBank/DDBJ databases">
        <authorList>
            <consortium name="Diatom Consortium"/>
            <person name="Grigoriev I."/>
            <person name="Grimwood J."/>
            <person name="Kuo A."/>
            <person name="Otillar R.P."/>
            <person name="Salamov A."/>
            <person name="Detter J.C."/>
            <person name="Lindquist E."/>
            <person name="Shapiro H."/>
            <person name="Lucas S."/>
            <person name="Glavina del Rio T."/>
            <person name="Pitluck S."/>
            <person name="Rokhsar D."/>
            <person name="Bowler C."/>
        </authorList>
    </citation>
    <scope>GENOME REANNOTATION</scope>
    <source>
        <strain evidence="7">CCAP 1055/1</strain>
    </source>
</reference>
<feature type="domain" description="RRM" evidence="5">
    <location>
        <begin position="163"/>
        <end position="243"/>
    </location>
</feature>
<keyword evidence="2 3" id="KW-0694">RNA-binding</keyword>
<dbReference type="InParanoid" id="B7FU45"/>
<feature type="compositionally biased region" description="Polar residues" evidence="4">
    <location>
        <begin position="1"/>
        <end position="11"/>
    </location>
</feature>
<dbReference type="PANTHER" id="PTHR23236">
    <property type="entry name" value="EUKARYOTIC TRANSLATION INITIATION FACTOR 4B/4H"/>
    <property type="match status" value="1"/>
</dbReference>
<dbReference type="EMBL" id="CM000607">
    <property type="protein sequence ID" value="EEC50200.1"/>
    <property type="molecule type" value="Genomic_DNA"/>
</dbReference>
<dbReference type="SUPFAM" id="SSF54928">
    <property type="entry name" value="RNA-binding domain, RBD"/>
    <property type="match status" value="2"/>
</dbReference>
<dbReference type="GeneID" id="7197682"/>
<dbReference type="OrthoDB" id="439808at2759"/>
<dbReference type="Proteomes" id="UP000000759">
    <property type="component" value="Chromosome 4"/>
</dbReference>
<feature type="region of interest" description="Disordered" evidence="4">
    <location>
        <begin position="1"/>
        <end position="57"/>
    </location>
</feature>
<dbReference type="HOGENOM" id="CLU_1036113_0_0_1"/>
<dbReference type="AlphaFoldDB" id="B7FU45"/>
<evidence type="ECO:0000259" key="5">
    <source>
        <dbReference type="PROSITE" id="PS50102"/>
    </source>
</evidence>
<dbReference type="PaxDb" id="2850-Phatr44442"/>
<feature type="compositionally biased region" description="Basic residues" evidence="4">
    <location>
        <begin position="26"/>
        <end position="36"/>
    </location>
</feature>
<dbReference type="OMA" id="DGQYWNK"/>
<dbReference type="Pfam" id="PF00076">
    <property type="entry name" value="RRM_1"/>
    <property type="match status" value="2"/>
</dbReference>
<evidence type="ECO:0000256" key="1">
    <source>
        <dbReference type="ARBA" id="ARBA00022737"/>
    </source>
</evidence>
<dbReference type="InterPro" id="IPR000504">
    <property type="entry name" value="RRM_dom"/>
</dbReference>
<accession>B7FU45</accession>
<proteinExistence type="predicted"/>
<dbReference type="eggNOG" id="KOG4210">
    <property type="taxonomic scope" value="Eukaryota"/>
</dbReference>
<evidence type="ECO:0000256" key="4">
    <source>
        <dbReference type="SAM" id="MobiDB-lite"/>
    </source>
</evidence>
<evidence type="ECO:0000313" key="7">
    <source>
        <dbReference type="Proteomes" id="UP000000759"/>
    </source>
</evidence>
<dbReference type="PROSITE" id="PS50102">
    <property type="entry name" value="RRM"/>
    <property type="match status" value="2"/>
</dbReference>
<evidence type="ECO:0000256" key="3">
    <source>
        <dbReference type="PROSITE-ProRule" id="PRU00176"/>
    </source>
</evidence>
<dbReference type="Gene3D" id="3.30.70.330">
    <property type="match status" value="2"/>
</dbReference>
<dbReference type="GO" id="GO:0003723">
    <property type="term" value="F:RNA binding"/>
    <property type="evidence" value="ECO:0007669"/>
    <property type="project" value="UniProtKB-UniRule"/>
</dbReference>
<keyword evidence="1" id="KW-0677">Repeat</keyword>
<reference evidence="6 7" key="1">
    <citation type="journal article" date="2008" name="Nature">
        <title>The Phaeodactylum genome reveals the evolutionary history of diatom genomes.</title>
        <authorList>
            <person name="Bowler C."/>
            <person name="Allen A.E."/>
            <person name="Badger J.H."/>
            <person name="Grimwood J."/>
            <person name="Jabbari K."/>
            <person name="Kuo A."/>
            <person name="Maheswari U."/>
            <person name="Martens C."/>
            <person name="Maumus F."/>
            <person name="Otillar R.P."/>
            <person name="Rayko E."/>
            <person name="Salamov A."/>
            <person name="Vandepoele K."/>
            <person name="Beszteri B."/>
            <person name="Gruber A."/>
            <person name="Heijde M."/>
            <person name="Katinka M."/>
            <person name="Mock T."/>
            <person name="Valentin K."/>
            <person name="Verret F."/>
            <person name="Berges J.A."/>
            <person name="Brownlee C."/>
            <person name="Cadoret J.P."/>
            <person name="Chiovitti A."/>
            <person name="Choi C.J."/>
            <person name="Coesel S."/>
            <person name="De Martino A."/>
            <person name="Detter J.C."/>
            <person name="Durkin C."/>
            <person name="Falciatore A."/>
            <person name="Fournet J."/>
            <person name="Haruta M."/>
            <person name="Huysman M.J."/>
            <person name="Jenkins B.D."/>
            <person name="Jiroutova K."/>
            <person name="Jorgensen R.E."/>
            <person name="Joubert Y."/>
            <person name="Kaplan A."/>
            <person name="Kroger N."/>
            <person name="Kroth P.G."/>
            <person name="La Roche J."/>
            <person name="Lindquist E."/>
            <person name="Lommer M."/>
            <person name="Martin-Jezequel V."/>
            <person name="Lopez P.J."/>
            <person name="Lucas S."/>
            <person name="Mangogna M."/>
            <person name="McGinnis K."/>
            <person name="Medlin L.K."/>
            <person name="Montsant A."/>
            <person name="Oudot-Le Secq M.P."/>
            <person name="Napoli C."/>
            <person name="Obornik M."/>
            <person name="Parker M.S."/>
            <person name="Petit J.L."/>
            <person name="Porcel B.M."/>
            <person name="Poulsen N."/>
            <person name="Robison M."/>
            <person name="Rychlewski L."/>
            <person name="Rynearson T.A."/>
            <person name="Schmutz J."/>
            <person name="Shapiro H."/>
            <person name="Siaut M."/>
            <person name="Stanley M."/>
            <person name="Sussman M.R."/>
            <person name="Taylor A.R."/>
            <person name="Vardi A."/>
            <person name="von Dassow P."/>
            <person name="Vyverman W."/>
            <person name="Willis A."/>
            <person name="Wyrwicz L.S."/>
            <person name="Rokhsar D.S."/>
            <person name="Weissenbach J."/>
            <person name="Armbrust E.V."/>
            <person name="Green B.R."/>
            <person name="Van de Peer Y."/>
            <person name="Grigoriev I.V."/>
        </authorList>
    </citation>
    <scope>NUCLEOTIDE SEQUENCE [LARGE SCALE GENOMIC DNA]</scope>
    <source>
        <strain evidence="6 7">CCAP 1055/1</strain>
    </source>
</reference>
<organism evidence="6 7">
    <name type="scientific">Phaeodactylum tricornutum (strain CCAP 1055/1)</name>
    <dbReference type="NCBI Taxonomy" id="556484"/>
    <lineage>
        <taxon>Eukaryota</taxon>
        <taxon>Sar</taxon>
        <taxon>Stramenopiles</taxon>
        <taxon>Ochrophyta</taxon>
        <taxon>Bacillariophyta</taxon>
        <taxon>Bacillariophyceae</taxon>
        <taxon>Bacillariophycidae</taxon>
        <taxon>Naviculales</taxon>
        <taxon>Phaeodactylaceae</taxon>
        <taxon>Phaeodactylum</taxon>
    </lineage>
</organism>
<dbReference type="SMART" id="SM00360">
    <property type="entry name" value="RRM"/>
    <property type="match status" value="2"/>
</dbReference>
<evidence type="ECO:0000313" key="6">
    <source>
        <dbReference type="EMBL" id="EEC50200.1"/>
    </source>
</evidence>
<feature type="domain" description="RRM" evidence="5">
    <location>
        <begin position="64"/>
        <end position="143"/>
    </location>
</feature>
<keyword evidence="7" id="KW-1185">Reference proteome</keyword>